<evidence type="ECO:0000259" key="5">
    <source>
        <dbReference type="Pfam" id="PF02748"/>
    </source>
</evidence>
<dbReference type="SUPFAM" id="SSF54893">
    <property type="entry name" value="Aspartate carbamoyltransferase, Regulatory-chain, N-terminal domain"/>
    <property type="match status" value="1"/>
</dbReference>
<dbReference type="GO" id="GO:0009347">
    <property type="term" value="C:aspartate carbamoyltransferase complex"/>
    <property type="evidence" value="ECO:0007669"/>
    <property type="project" value="InterPro"/>
</dbReference>
<dbReference type="InterPro" id="IPR036793">
    <property type="entry name" value="Asp_carbatrfase_reg_N_sf"/>
</dbReference>
<dbReference type="InterPro" id="IPR020542">
    <property type="entry name" value="Asp_carbamoyltrfase_reg_C"/>
</dbReference>
<dbReference type="AlphaFoldDB" id="A0A0F9A4T9"/>
<keyword evidence="1" id="KW-0479">Metal-binding</keyword>
<dbReference type="Pfam" id="PF01948">
    <property type="entry name" value="PyrI"/>
    <property type="match status" value="1"/>
</dbReference>
<evidence type="ECO:0000256" key="3">
    <source>
        <dbReference type="ARBA" id="ARBA00022975"/>
    </source>
</evidence>
<keyword evidence="3" id="KW-0665">Pyrimidine biosynthesis</keyword>
<dbReference type="HAMAP" id="MF_00002">
    <property type="entry name" value="Asp_carb_tr_reg"/>
    <property type="match status" value="1"/>
</dbReference>
<dbReference type="Pfam" id="PF02748">
    <property type="entry name" value="PyrI_C"/>
    <property type="match status" value="1"/>
</dbReference>
<keyword evidence="2" id="KW-0862">Zinc</keyword>
<proteinExistence type="inferred from homology"/>
<evidence type="ECO:0000256" key="1">
    <source>
        <dbReference type="ARBA" id="ARBA00022723"/>
    </source>
</evidence>
<dbReference type="Gene3D" id="3.30.70.140">
    <property type="entry name" value="Aspartate carbamoyltransferase regulatory subunit, N-terminal domain"/>
    <property type="match status" value="1"/>
</dbReference>
<gene>
    <name evidence="6" type="ORF">LCGC14_2614660</name>
</gene>
<dbReference type="SUPFAM" id="SSF57825">
    <property type="entry name" value="Aspartate carbamoyltransferase, Regulatory-chain, C-terminal domain"/>
    <property type="match status" value="1"/>
</dbReference>
<dbReference type="GO" id="GO:0006207">
    <property type="term" value="P:'de novo' pyrimidine nucleobase biosynthetic process"/>
    <property type="evidence" value="ECO:0007669"/>
    <property type="project" value="InterPro"/>
</dbReference>
<dbReference type="InterPro" id="IPR002801">
    <property type="entry name" value="Asp_carbamoylTrfase_reg"/>
</dbReference>
<reference evidence="6" key="1">
    <citation type="journal article" date="2015" name="Nature">
        <title>Complex archaea that bridge the gap between prokaryotes and eukaryotes.</title>
        <authorList>
            <person name="Spang A."/>
            <person name="Saw J.H."/>
            <person name="Jorgensen S.L."/>
            <person name="Zaremba-Niedzwiedzka K."/>
            <person name="Martijn J."/>
            <person name="Lind A.E."/>
            <person name="van Eijk R."/>
            <person name="Schleper C."/>
            <person name="Guy L."/>
            <person name="Ettema T.J."/>
        </authorList>
    </citation>
    <scope>NUCLEOTIDE SEQUENCE</scope>
</reference>
<evidence type="ECO:0000256" key="2">
    <source>
        <dbReference type="ARBA" id="ARBA00022833"/>
    </source>
</evidence>
<protein>
    <submittedName>
        <fullName evidence="6">Uncharacterized protein</fullName>
    </submittedName>
</protein>
<dbReference type="NCBIfam" id="TIGR00240">
    <property type="entry name" value="ATCase_reg"/>
    <property type="match status" value="1"/>
</dbReference>
<feature type="domain" description="Aspartate carbamoyltransferase regulatory subunit C-terminal" evidence="5">
    <location>
        <begin position="113"/>
        <end position="157"/>
    </location>
</feature>
<evidence type="ECO:0000259" key="4">
    <source>
        <dbReference type="Pfam" id="PF01948"/>
    </source>
</evidence>
<name>A0A0F9A4T9_9ZZZZ</name>
<dbReference type="GO" id="GO:0006221">
    <property type="term" value="P:pyrimidine nucleotide biosynthetic process"/>
    <property type="evidence" value="ECO:0007669"/>
    <property type="project" value="UniProtKB-KW"/>
</dbReference>
<dbReference type="PANTHER" id="PTHR35805">
    <property type="entry name" value="ASPARTATE CARBAMOYLTRANSFERASE REGULATORY CHAIN"/>
    <property type="match status" value="1"/>
</dbReference>
<feature type="domain" description="Aspartate carbamoyltransferase regulatory subunit N-terminal" evidence="4">
    <location>
        <begin position="18"/>
        <end position="108"/>
    </location>
</feature>
<evidence type="ECO:0000313" key="6">
    <source>
        <dbReference type="EMBL" id="KKL04579.1"/>
    </source>
</evidence>
<dbReference type="InterPro" id="IPR020545">
    <property type="entry name" value="Asp_carbamoyltransf_reg_N"/>
</dbReference>
<comment type="caution">
    <text evidence="6">The sequence shown here is derived from an EMBL/GenBank/DDBJ whole genome shotgun (WGS) entry which is preliminary data.</text>
</comment>
<dbReference type="InterPro" id="IPR036792">
    <property type="entry name" value="Asp_carbatrfase_reg_C_sf"/>
</dbReference>
<organism evidence="6">
    <name type="scientific">marine sediment metagenome</name>
    <dbReference type="NCBI Taxonomy" id="412755"/>
    <lineage>
        <taxon>unclassified sequences</taxon>
        <taxon>metagenomes</taxon>
        <taxon>ecological metagenomes</taxon>
    </lineage>
</organism>
<accession>A0A0F9A4T9</accession>
<dbReference type="GO" id="GO:0046872">
    <property type="term" value="F:metal ion binding"/>
    <property type="evidence" value="ECO:0007669"/>
    <property type="project" value="UniProtKB-KW"/>
</dbReference>
<dbReference type="EMBL" id="LAZR01044466">
    <property type="protein sequence ID" value="KKL04579.1"/>
    <property type="molecule type" value="Genomic_DNA"/>
</dbReference>
<dbReference type="PANTHER" id="PTHR35805:SF1">
    <property type="entry name" value="ASPARTATE CARBAMOYLTRANSFERASE REGULATORY CHAIN"/>
    <property type="match status" value="1"/>
</dbReference>
<sequence>MIYSGDIHTILMQDSDLLVRRIREGTVIDHIDEGKGLQVLDALGISGKDGGLITIALNVPSGKYKKKDIIKVENKFLQDDDTSKLAVIAPKATVNIIKDYKLVEKRRVALPNEIDRIFRCSNPDCVTNSPEHIESVMDVINKEGLVLKCRYCGRILDVKHLKYN</sequence>
<dbReference type="Gene3D" id="2.30.30.20">
    <property type="entry name" value="Aspartate carbamoyltransferase regulatory subunit, C-terminal domain"/>
    <property type="match status" value="1"/>
</dbReference>